<dbReference type="Proteomes" id="UP001204772">
    <property type="component" value="Unassembled WGS sequence"/>
</dbReference>
<dbReference type="EMBL" id="JAMZEL010000008">
    <property type="protein sequence ID" value="MCP1384370.1"/>
    <property type="molecule type" value="Genomic_DNA"/>
</dbReference>
<dbReference type="GO" id="GO:0032259">
    <property type="term" value="P:methylation"/>
    <property type="evidence" value="ECO:0007669"/>
    <property type="project" value="UniProtKB-KW"/>
</dbReference>
<keyword evidence="1" id="KW-0808">Transferase</keyword>
<comment type="caution">
    <text evidence="1">The sequence shown here is derived from an EMBL/GenBank/DDBJ whole genome shotgun (WGS) entry which is preliminary data.</text>
</comment>
<dbReference type="Gene3D" id="3.40.50.150">
    <property type="entry name" value="Vaccinia Virus protein VP39"/>
    <property type="match status" value="1"/>
</dbReference>
<sequence length="225" mass="26069">MKDKNLYLHVGCHFTAPKEWINIEASPFLYLQKIPFLGKLFINENVGLYPQNVKYGDIVKGVKFIEQDSCKGIYCSHVLEHLPLQDFRKGLKNLNNYLQPNGLFRLIVPDLEWAAKNYLLRLKEGDNQASLDFCDNYTYFGTVALDKSIKGTLKNIFGTSKHHWMWDFYSLSEELKSAGFKNIRRCSFNDSEDSLFKLVEEENRFIEIQKRGITPPLAVAIECTK</sequence>
<dbReference type="InterPro" id="IPR029063">
    <property type="entry name" value="SAM-dependent_MTases_sf"/>
</dbReference>
<dbReference type="SUPFAM" id="SSF53335">
    <property type="entry name" value="S-adenosyl-L-methionine-dependent methyltransferases"/>
    <property type="match status" value="1"/>
</dbReference>
<accession>A0ABT1FRH4</accession>
<name>A0ABT1FRH4_9BACT</name>
<evidence type="ECO:0000313" key="1">
    <source>
        <dbReference type="EMBL" id="MCP1384370.1"/>
    </source>
</evidence>
<dbReference type="RefSeq" id="WP_253529850.1">
    <property type="nucleotide sequence ID" value="NZ_JAMZEL010000008.1"/>
</dbReference>
<proteinExistence type="predicted"/>
<evidence type="ECO:0000313" key="2">
    <source>
        <dbReference type="Proteomes" id="UP001204772"/>
    </source>
</evidence>
<reference evidence="1 2" key="1">
    <citation type="submission" date="2022-06" db="EMBL/GenBank/DDBJ databases">
        <title>Runella sp. S5 genome sequencing.</title>
        <authorList>
            <person name="Park S."/>
        </authorList>
    </citation>
    <scope>NUCLEOTIDE SEQUENCE [LARGE SCALE GENOMIC DNA]</scope>
    <source>
        <strain evidence="1 2">S5</strain>
    </source>
</reference>
<gene>
    <name evidence="1" type="ORF">NCI00_18150</name>
</gene>
<dbReference type="GO" id="GO:0008168">
    <property type="term" value="F:methyltransferase activity"/>
    <property type="evidence" value="ECO:0007669"/>
    <property type="project" value="UniProtKB-KW"/>
</dbReference>
<dbReference type="Pfam" id="PF13489">
    <property type="entry name" value="Methyltransf_23"/>
    <property type="match status" value="1"/>
</dbReference>
<protein>
    <submittedName>
        <fullName evidence="1">Methyltransferase domain-containing protein</fullName>
    </submittedName>
</protein>
<organism evidence="1 2">
    <name type="scientific">Runella salmonicolor</name>
    <dbReference type="NCBI Taxonomy" id="2950278"/>
    <lineage>
        <taxon>Bacteria</taxon>
        <taxon>Pseudomonadati</taxon>
        <taxon>Bacteroidota</taxon>
        <taxon>Cytophagia</taxon>
        <taxon>Cytophagales</taxon>
        <taxon>Spirosomataceae</taxon>
        <taxon>Runella</taxon>
    </lineage>
</organism>
<keyword evidence="1" id="KW-0489">Methyltransferase</keyword>
<keyword evidence="2" id="KW-1185">Reference proteome</keyword>